<name>A0AAN6MTM7_9PEZI</name>
<gene>
    <name evidence="1" type="ORF">C8A05DRAFT_12037</name>
</gene>
<accession>A0AAN6MTM7</accession>
<organism evidence="1 2">
    <name type="scientific">Staphylotrichum tortipilum</name>
    <dbReference type="NCBI Taxonomy" id="2831512"/>
    <lineage>
        <taxon>Eukaryota</taxon>
        <taxon>Fungi</taxon>
        <taxon>Dikarya</taxon>
        <taxon>Ascomycota</taxon>
        <taxon>Pezizomycotina</taxon>
        <taxon>Sordariomycetes</taxon>
        <taxon>Sordariomycetidae</taxon>
        <taxon>Sordariales</taxon>
        <taxon>Chaetomiaceae</taxon>
        <taxon>Staphylotrichum</taxon>
    </lineage>
</organism>
<dbReference type="InterPro" id="IPR052058">
    <property type="entry name" value="Alcohol_O-acetyltransferase"/>
</dbReference>
<evidence type="ECO:0000313" key="2">
    <source>
        <dbReference type="Proteomes" id="UP001303889"/>
    </source>
</evidence>
<dbReference type="EMBL" id="MU855333">
    <property type="protein sequence ID" value="KAK3906236.1"/>
    <property type="molecule type" value="Genomic_DNA"/>
</dbReference>
<dbReference type="PANTHER" id="PTHR28037">
    <property type="entry name" value="ALCOHOL O-ACETYLTRANSFERASE 1-RELATED"/>
    <property type="match status" value="1"/>
</dbReference>
<proteinExistence type="predicted"/>
<dbReference type="InterPro" id="IPR023213">
    <property type="entry name" value="CAT-like_dom_sf"/>
</dbReference>
<keyword evidence="2" id="KW-1185">Reference proteome</keyword>
<dbReference type="Gene3D" id="3.30.559.10">
    <property type="entry name" value="Chloramphenicol acetyltransferase-like domain"/>
    <property type="match status" value="1"/>
</dbReference>
<dbReference type="Proteomes" id="UP001303889">
    <property type="component" value="Unassembled WGS sequence"/>
</dbReference>
<reference evidence="1" key="2">
    <citation type="submission" date="2023-05" db="EMBL/GenBank/DDBJ databases">
        <authorList>
            <consortium name="Lawrence Berkeley National Laboratory"/>
            <person name="Steindorff A."/>
            <person name="Hensen N."/>
            <person name="Bonometti L."/>
            <person name="Westerberg I."/>
            <person name="Brannstrom I.O."/>
            <person name="Guillou S."/>
            <person name="Cros-Aarteil S."/>
            <person name="Calhoun S."/>
            <person name="Haridas S."/>
            <person name="Kuo A."/>
            <person name="Mondo S."/>
            <person name="Pangilinan J."/>
            <person name="Riley R."/>
            <person name="Labutti K."/>
            <person name="Andreopoulos B."/>
            <person name="Lipzen A."/>
            <person name="Chen C."/>
            <person name="Yanf M."/>
            <person name="Daum C."/>
            <person name="Ng V."/>
            <person name="Clum A."/>
            <person name="Ohm R."/>
            <person name="Martin F."/>
            <person name="Silar P."/>
            <person name="Natvig D."/>
            <person name="Lalanne C."/>
            <person name="Gautier V."/>
            <person name="Ament-Velasquez S.L."/>
            <person name="Kruys A."/>
            <person name="Hutchinson M.I."/>
            <person name="Powell A.J."/>
            <person name="Barry K."/>
            <person name="Miller A.N."/>
            <person name="Grigoriev I.V."/>
            <person name="Debuchy R."/>
            <person name="Gladieux P."/>
            <person name="Thoren M.H."/>
            <person name="Johannesson H."/>
        </authorList>
    </citation>
    <scope>NUCLEOTIDE SEQUENCE</scope>
    <source>
        <strain evidence="1">CBS 103.79</strain>
    </source>
</reference>
<sequence length="492" mass="53520">MGPSNSADPETSEIFSSSRHALGFYRCVANTCRYSVPLASLRGRAIRHVLESAVASVVLAIPSLSVGIVGEDTSSPRFVQQPSVNIGHHFECLEAGVELGGQEPDLLRLLENQHDQSWLDVEHRPAWKLTVVIRDVAPKNGLLVLDAVFAVHHAIADGRSTAVFHARLLDKLNRPQSDPPAQLSGGILDITGTRKLVPPQEQLVKFTTSWGFLVRTLWRELGPAWFQGQQDAAPWTGEPITREACRTALRLVIIPAAAVPLVLAACRAHQTTLTAFLHSLALASFASRLPAEAAGAFRSSTPIDLRSFITNNDDPQPGGNRSRFGMFVSGYFHTYDTPVLTALREGLSEDKIWRAAADLRRDMKQHLDNMPRDDIMGMLGYVTDWQKFWLSKVDKRRQDTWEVSNIGSMPGGHGHGVAEGTTGGWKIERSIMSQGATVAGAAVSISVAGVVEGEISLALGWQEGTIETGTVDGLAEDLRTWLGRLGRGQPLV</sequence>
<dbReference type="InterPro" id="IPR010828">
    <property type="entry name" value="Atf2/Sli1-like"/>
</dbReference>
<reference evidence="1" key="1">
    <citation type="journal article" date="2023" name="Mol. Phylogenet. Evol.">
        <title>Genome-scale phylogeny and comparative genomics of the fungal order Sordariales.</title>
        <authorList>
            <person name="Hensen N."/>
            <person name="Bonometti L."/>
            <person name="Westerberg I."/>
            <person name="Brannstrom I.O."/>
            <person name="Guillou S."/>
            <person name="Cros-Aarteil S."/>
            <person name="Calhoun S."/>
            <person name="Haridas S."/>
            <person name="Kuo A."/>
            <person name="Mondo S."/>
            <person name="Pangilinan J."/>
            <person name="Riley R."/>
            <person name="LaButti K."/>
            <person name="Andreopoulos B."/>
            <person name="Lipzen A."/>
            <person name="Chen C."/>
            <person name="Yan M."/>
            <person name="Daum C."/>
            <person name="Ng V."/>
            <person name="Clum A."/>
            <person name="Steindorff A."/>
            <person name="Ohm R.A."/>
            <person name="Martin F."/>
            <person name="Silar P."/>
            <person name="Natvig D.O."/>
            <person name="Lalanne C."/>
            <person name="Gautier V."/>
            <person name="Ament-Velasquez S.L."/>
            <person name="Kruys A."/>
            <person name="Hutchinson M.I."/>
            <person name="Powell A.J."/>
            <person name="Barry K."/>
            <person name="Miller A.N."/>
            <person name="Grigoriev I.V."/>
            <person name="Debuchy R."/>
            <person name="Gladieux P."/>
            <person name="Hiltunen Thoren M."/>
            <person name="Johannesson H."/>
        </authorList>
    </citation>
    <scope>NUCLEOTIDE SEQUENCE</scope>
    <source>
        <strain evidence="1">CBS 103.79</strain>
    </source>
</reference>
<evidence type="ECO:0000313" key="1">
    <source>
        <dbReference type="EMBL" id="KAK3906236.1"/>
    </source>
</evidence>
<protein>
    <submittedName>
        <fullName evidence="1">Alcohol O-acetyltransferase 1</fullName>
    </submittedName>
</protein>
<dbReference type="PANTHER" id="PTHR28037:SF1">
    <property type="entry name" value="ALCOHOL O-ACETYLTRANSFERASE 1-RELATED"/>
    <property type="match status" value="1"/>
</dbReference>
<dbReference type="SUPFAM" id="SSF52777">
    <property type="entry name" value="CoA-dependent acyltransferases"/>
    <property type="match status" value="1"/>
</dbReference>
<dbReference type="AlphaFoldDB" id="A0AAN6MTM7"/>
<dbReference type="Pfam" id="PF07247">
    <property type="entry name" value="AATase"/>
    <property type="match status" value="1"/>
</dbReference>
<comment type="caution">
    <text evidence="1">The sequence shown here is derived from an EMBL/GenBank/DDBJ whole genome shotgun (WGS) entry which is preliminary data.</text>
</comment>
<dbReference type="GO" id="GO:0008080">
    <property type="term" value="F:N-acetyltransferase activity"/>
    <property type="evidence" value="ECO:0007669"/>
    <property type="project" value="TreeGrafter"/>
</dbReference>